<accession>A0A9X7JIC1</accession>
<dbReference type="Proteomes" id="UP000242427">
    <property type="component" value="Unassembled WGS sequence"/>
</dbReference>
<comment type="caution">
    <text evidence="2">The sequence shown here is derived from an EMBL/GenBank/DDBJ whole genome shotgun (WGS) entry which is preliminary data.</text>
</comment>
<sequence>RRPASRTTGGFDFFGTQGPAPAQRPVEDTDLADVVGEEALAEAKAEAEAEAKAGAVGEPAGDDVIDLTAHDETEQIDVAELRTAVS</sequence>
<gene>
    <name evidence="2" type="ORF">B7P34_35765</name>
</gene>
<evidence type="ECO:0000313" key="2">
    <source>
        <dbReference type="EMBL" id="PSJ24001.1"/>
    </source>
</evidence>
<proteinExistence type="predicted"/>
<evidence type="ECO:0000256" key="1">
    <source>
        <dbReference type="SAM" id="MobiDB-lite"/>
    </source>
</evidence>
<reference evidence="2 3" key="1">
    <citation type="submission" date="2018-03" db="EMBL/GenBank/DDBJ databases">
        <title>Chitinolytic properties of Streptosporangium nondiastaticum TBG75A20.</title>
        <authorList>
            <person name="Gayathri V."/>
            <person name="Shiburaj S."/>
        </authorList>
    </citation>
    <scope>NUCLEOTIDE SEQUENCE [LARGE SCALE GENOMIC DNA]</scope>
    <source>
        <strain evidence="2 3">TBG75A20</strain>
    </source>
</reference>
<evidence type="ECO:0000313" key="3">
    <source>
        <dbReference type="Proteomes" id="UP000242427"/>
    </source>
</evidence>
<feature type="region of interest" description="Disordered" evidence="1">
    <location>
        <begin position="1"/>
        <end position="25"/>
    </location>
</feature>
<feature type="non-terminal residue" evidence="2">
    <location>
        <position position="1"/>
    </location>
</feature>
<keyword evidence="3" id="KW-1185">Reference proteome</keyword>
<dbReference type="AlphaFoldDB" id="A0A9X7JIC1"/>
<organism evidence="2 3">
    <name type="scientific">Streptosporangium nondiastaticum</name>
    <dbReference type="NCBI Taxonomy" id="35764"/>
    <lineage>
        <taxon>Bacteria</taxon>
        <taxon>Bacillati</taxon>
        <taxon>Actinomycetota</taxon>
        <taxon>Actinomycetes</taxon>
        <taxon>Streptosporangiales</taxon>
        <taxon>Streptosporangiaceae</taxon>
        <taxon>Streptosporangium</taxon>
    </lineage>
</organism>
<feature type="compositionally biased region" description="Low complexity" evidence="1">
    <location>
        <begin position="7"/>
        <end position="16"/>
    </location>
</feature>
<dbReference type="EMBL" id="PXWG01000286">
    <property type="protein sequence ID" value="PSJ24001.1"/>
    <property type="molecule type" value="Genomic_DNA"/>
</dbReference>
<name>A0A9X7JIC1_9ACTN</name>
<protein>
    <submittedName>
        <fullName evidence="2">Uncharacterized protein</fullName>
    </submittedName>
</protein>
<dbReference type="RefSeq" id="WP_223268602.1">
    <property type="nucleotide sequence ID" value="NZ_PXWG01000286.1"/>
</dbReference>